<feature type="region of interest" description="Disordered" evidence="1">
    <location>
        <begin position="54"/>
        <end position="82"/>
    </location>
</feature>
<sequence>MSSPNSHEESQRAALLAEIAELQEELAATQRPRTRASLEADIAELQAQLAALDAGETPPPPTAPLDQSGQSGGTSLGANNTLQGPTYIGDAVARDKLEQWVDSVQAARDAFVAAQQTINIYASEDAPVAPLLRTYLTEDGDIINLSITIPPTNAVASTALSHLRPPIRDFVGRLEEVEVLANMLLSEVAQGSVTAITGVRGMGGVGKSELAFAVAWKLKNDFPDGQIIVELRGAYPFRPPRRKMVSVQAPP</sequence>
<dbReference type="Gene3D" id="3.40.50.300">
    <property type="entry name" value="P-loop containing nucleotide triphosphate hydrolases"/>
    <property type="match status" value="1"/>
</dbReference>
<feature type="non-terminal residue" evidence="2">
    <location>
        <position position="251"/>
    </location>
</feature>
<dbReference type="Proteomes" id="UP000280307">
    <property type="component" value="Unassembled WGS sequence"/>
</dbReference>
<proteinExistence type="predicted"/>
<gene>
    <name evidence="2" type="ORF">EI684_12370</name>
</gene>
<evidence type="ECO:0000256" key="1">
    <source>
        <dbReference type="SAM" id="MobiDB-lite"/>
    </source>
</evidence>
<name>A0A426TYA4_9CHLR</name>
<accession>A0A426TYA4</accession>
<comment type="caution">
    <text evidence="2">The sequence shown here is derived from an EMBL/GenBank/DDBJ whole genome shotgun (WGS) entry which is preliminary data.</text>
</comment>
<organism evidence="2 3">
    <name type="scientific">Candidatus Viridilinea halotolerans</name>
    <dbReference type="NCBI Taxonomy" id="2491704"/>
    <lineage>
        <taxon>Bacteria</taxon>
        <taxon>Bacillati</taxon>
        <taxon>Chloroflexota</taxon>
        <taxon>Chloroflexia</taxon>
        <taxon>Chloroflexales</taxon>
        <taxon>Chloroflexineae</taxon>
        <taxon>Oscillochloridaceae</taxon>
        <taxon>Candidatus Viridilinea</taxon>
    </lineage>
</organism>
<evidence type="ECO:0000313" key="3">
    <source>
        <dbReference type="Proteomes" id="UP000280307"/>
    </source>
</evidence>
<dbReference type="EMBL" id="RSAS01000485">
    <property type="protein sequence ID" value="RRR70912.1"/>
    <property type="molecule type" value="Genomic_DNA"/>
</dbReference>
<dbReference type="SUPFAM" id="SSF52540">
    <property type="entry name" value="P-loop containing nucleoside triphosphate hydrolases"/>
    <property type="match status" value="1"/>
</dbReference>
<evidence type="ECO:0000313" key="2">
    <source>
        <dbReference type="EMBL" id="RRR70912.1"/>
    </source>
</evidence>
<reference evidence="2 3" key="1">
    <citation type="submission" date="2018-12" db="EMBL/GenBank/DDBJ databases">
        <title>Genome Sequence of Candidatus Viridilinea halotolerans isolated from saline sulfide-rich spring.</title>
        <authorList>
            <person name="Grouzdev D.S."/>
            <person name="Burganskaya E.I."/>
            <person name="Krutkina M.S."/>
            <person name="Sukhacheva M.V."/>
            <person name="Gorlenko V.M."/>
        </authorList>
    </citation>
    <scope>NUCLEOTIDE SEQUENCE [LARGE SCALE GENOMIC DNA]</scope>
    <source>
        <strain evidence="2">Chok-6</strain>
    </source>
</reference>
<protein>
    <submittedName>
        <fullName evidence="2">Uncharacterized protein</fullName>
    </submittedName>
</protein>
<dbReference type="AlphaFoldDB" id="A0A426TYA4"/>
<dbReference type="InterPro" id="IPR027417">
    <property type="entry name" value="P-loop_NTPase"/>
</dbReference>